<comment type="caution">
    <text evidence="4">The sequence shown here is derived from an EMBL/GenBank/DDBJ whole genome shotgun (WGS) entry which is preliminary data.</text>
</comment>
<dbReference type="PANTHER" id="PTHR44591:SF3">
    <property type="entry name" value="RESPONSE REGULATORY DOMAIN-CONTAINING PROTEIN"/>
    <property type="match status" value="1"/>
</dbReference>
<accession>A0ABW7G454</accession>
<keyword evidence="1 2" id="KW-0597">Phosphoprotein</keyword>
<dbReference type="PANTHER" id="PTHR44591">
    <property type="entry name" value="STRESS RESPONSE REGULATOR PROTEIN 1"/>
    <property type="match status" value="1"/>
</dbReference>
<evidence type="ECO:0000256" key="1">
    <source>
        <dbReference type="ARBA" id="ARBA00022553"/>
    </source>
</evidence>
<dbReference type="InterPro" id="IPR050595">
    <property type="entry name" value="Bact_response_regulator"/>
</dbReference>
<name>A0ABW7G454_9BURK</name>
<dbReference type="InterPro" id="IPR001789">
    <property type="entry name" value="Sig_transdc_resp-reg_receiver"/>
</dbReference>
<protein>
    <submittedName>
        <fullName evidence="4">Response regulator</fullName>
    </submittedName>
</protein>
<dbReference type="Pfam" id="PF00072">
    <property type="entry name" value="Response_reg"/>
    <property type="match status" value="1"/>
</dbReference>
<proteinExistence type="predicted"/>
<dbReference type="SMART" id="SM00448">
    <property type="entry name" value="REC"/>
    <property type="match status" value="1"/>
</dbReference>
<organism evidence="4 5">
    <name type="scientific">Pelomonas nitida</name>
    <dbReference type="NCBI Taxonomy" id="3299027"/>
    <lineage>
        <taxon>Bacteria</taxon>
        <taxon>Pseudomonadati</taxon>
        <taxon>Pseudomonadota</taxon>
        <taxon>Betaproteobacteria</taxon>
        <taxon>Burkholderiales</taxon>
        <taxon>Sphaerotilaceae</taxon>
        <taxon>Roseateles</taxon>
    </lineage>
</organism>
<evidence type="ECO:0000259" key="3">
    <source>
        <dbReference type="PROSITE" id="PS50110"/>
    </source>
</evidence>
<evidence type="ECO:0000313" key="5">
    <source>
        <dbReference type="Proteomes" id="UP001606305"/>
    </source>
</evidence>
<dbReference type="RefSeq" id="WP_394487502.1">
    <property type="nucleotide sequence ID" value="NZ_JBIGIA010000005.1"/>
</dbReference>
<evidence type="ECO:0000256" key="2">
    <source>
        <dbReference type="PROSITE-ProRule" id="PRU00169"/>
    </source>
</evidence>
<reference evidence="4 5" key="1">
    <citation type="submission" date="2024-09" db="EMBL/GenBank/DDBJ databases">
        <title>Novel species of the genus Pelomonas and Roseateles isolated from streams.</title>
        <authorList>
            <person name="Lu H."/>
        </authorList>
    </citation>
    <scope>NUCLEOTIDE SEQUENCE [LARGE SCALE GENOMIC DNA]</scope>
    <source>
        <strain evidence="4 5">BYS96W</strain>
    </source>
</reference>
<sequence>MKTILVVDDEIGTAEIVSQLLCEEGYAATYSANGAAGLAQAQAHVPDLVIADFMMPVMNGADFVQALHADPRFSATKIILNSGLPEELVGRDTADYHRFLRKPFPMVRLLELVEELIGPATD</sequence>
<dbReference type="EMBL" id="JBIGIA010000005">
    <property type="protein sequence ID" value="MFG6456724.1"/>
    <property type="molecule type" value="Genomic_DNA"/>
</dbReference>
<gene>
    <name evidence="4" type="ORF">ACG00X_07750</name>
</gene>
<keyword evidence="5" id="KW-1185">Reference proteome</keyword>
<dbReference type="InterPro" id="IPR011006">
    <property type="entry name" value="CheY-like_superfamily"/>
</dbReference>
<evidence type="ECO:0000313" key="4">
    <source>
        <dbReference type="EMBL" id="MFG6456724.1"/>
    </source>
</evidence>
<dbReference type="SUPFAM" id="SSF52172">
    <property type="entry name" value="CheY-like"/>
    <property type="match status" value="1"/>
</dbReference>
<dbReference type="Proteomes" id="UP001606305">
    <property type="component" value="Unassembled WGS sequence"/>
</dbReference>
<dbReference type="Gene3D" id="3.40.50.2300">
    <property type="match status" value="1"/>
</dbReference>
<feature type="domain" description="Response regulatory" evidence="3">
    <location>
        <begin position="3"/>
        <end position="117"/>
    </location>
</feature>
<dbReference type="PROSITE" id="PS50110">
    <property type="entry name" value="RESPONSE_REGULATORY"/>
    <property type="match status" value="1"/>
</dbReference>
<feature type="modified residue" description="4-aspartylphosphate" evidence="2">
    <location>
        <position position="52"/>
    </location>
</feature>